<dbReference type="InterPro" id="IPR049492">
    <property type="entry name" value="BD-FAE-like_dom"/>
</dbReference>
<proteinExistence type="predicted"/>
<organism evidence="4 5">
    <name type="scientific">Leeuwenhoekiella nanhaiensis</name>
    <dbReference type="NCBI Taxonomy" id="1655491"/>
    <lineage>
        <taxon>Bacteria</taxon>
        <taxon>Pseudomonadati</taxon>
        <taxon>Bacteroidota</taxon>
        <taxon>Flavobacteriia</taxon>
        <taxon>Flavobacteriales</taxon>
        <taxon>Flavobacteriaceae</taxon>
        <taxon>Leeuwenhoekiella</taxon>
    </lineage>
</organism>
<comment type="caution">
    <text evidence="4">The sequence shown here is derived from an EMBL/GenBank/DDBJ whole genome shotgun (WGS) entry which is preliminary data.</text>
</comment>
<dbReference type="SUPFAM" id="SSF53474">
    <property type="entry name" value="alpha/beta-Hydrolases"/>
    <property type="match status" value="1"/>
</dbReference>
<dbReference type="Pfam" id="PF20434">
    <property type="entry name" value="BD-FAE"/>
    <property type="match status" value="1"/>
</dbReference>
<name>A0A2G1VMZ4_9FLAO</name>
<evidence type="ECO:0000313" key="5">
    <source>
        <dbReference type="Proteomes" id="UP000229433"/>
    </source>
</evidence>
<protein>
    <submittedName>
        <fullName evidence="4">Alpha/beta hydrolase</fullName>
    </submittedName>
</protein>
<dbReference type="EMBL" id="NQXA01000020">
    <property type="protein sequence ID" value="PHQ28104.1"/>
    <property type="molecule type" value="Genomic_DNA"/>
</dbReference>
<dbReference type="OrthoDB" id="9794725at2"/>
<keyword evidence="2" id="KW-0732">Signal</keyword>
<dbReference type="Gene3D" id="3.40.50.1820">
    <property type="entry name" value="alpha/beta hydrolase"/>
    <property type="match status" value="1"/>
</dbReference>
<dbReference type="InterPro" id="IPR029058">
    <property type="entry name" value="AB_hydrolase_fold"/>
</dbReference>
<keyword evidence="1 4" id="KW-0378">Hydrolase</keyword>
<dbReference type="InterPro" id="IPR050300">
    <property type="entry name" value="GDXG_lipolytic_enzyme"/>
</dbReference>
<dbReference type="AlphaFoldDB" id="A0A2G1VMZ4"/>
<evidence type="ECO:0000256" key="2">
    <source>
        <dbReference type="SAM" id="SignalP"/>
    </source>
</evidence>
<accession>A0A2G1VMZ4</accession>
<sequence length="306" mass="33353">MKLKHLILMSLFVSNALIAQQQEVALWDEIPGRIADADYQEEQQLEGEAIRGYNKVNVPTLSIFKPEAGKANGTAVVICPGGGYGHLAINKEGYKLAAWFAGQGVTGFVLKYRLPHDRIMKDKSIGPLQDAQRAIRYVRENAVQLGIDTAKVGIMGFSAGGHLAATASTHYADVVYENTEGVSAKPNFSILIYPVISMQEGITHQGSRDNLLGKKPTQEAVYKFSGEYQVTPETPMTFLVHATDDGAVPVENSIRYYSALKDAGVPVELHLYEDGGHGFGMGTSATNNAWPEALSLWMKKHSLITE</sequence>
<keyword evidence="5" id="KW-1185">Reference proteome</keyword>
<feature type="signal peptide" evidence="2">
    <location>
        <begin position="1"/>
        <end position="19"/>
    </location>
</feature>
<evidence type="ECO:0000259" key="3">
    <source>
        <dbReference type="Pfam" id="PF20434"/>
    </source>
</evidence>
<dbReference type="PANTHER" id="PTHR48081:SF6">
    <property type="entry name" value="PEPTIDASE S9 PROLYL OLIGOPEPTIDASE CATALYTIC DOMAIN-CONTAINING PROTEIN"/>
    <property type="match status" value="1"/>
</dbReference>
<evidence type="ECO:0000256" key="1">
    <source>
        <dbReference type="ARBA" id="ARBA00022801"/>
    </source>
</evidence>
<dbReference type="GO" id="GO:0016787">
    <property type="term" value="F:hydrolase activity"/>
    <property type="evidence" value="ECO:0007669"/>
    <property type="project" value="UniProtKB-KW"/>
</dbReference>
<feature type="domain" description="BD-FAE-like" evidence="3">
    <location>
        <begin position="61"/>
        <end position="260"/>
    </location>
</feature>
<reference evidence="4 5" key="1">
    <citation type="submission" date="2017-08" db="EMBL/GenBank/DDBJ databases">
        <title>The whole genome shortgun sequences of strain Leeuwenhoekiella nanhaiensis G18 from the South China Sea.</title>
        <authorList>
            <person name="Liu Q."/>
        </authorList>
    </citation>
    <scope>NUCLEOTIDE SEQUENCE [LARGE SCALE GENOMIC DNA]</scope>
    <source>
        <strain evidence="4 5">G18</strain>
    </source>
</reference>
<dbReference type="PANTHER" id="PTHR48081">
    <property type="entry name" value="AB HYDROLASE SUPERFAMILY PROTEIN C4A8.06C"/>
    <property type="match status" value="1"/>
</dbReference>
<feature type="chain" id="PRO_5013928282" evidence="2">
    <location>
        <begin position="20"/>
        <end position="306"/>
    </location>
</feature>
<gene>
    <name evidence="4" type="ORF">CJ305_16625</name>
</gene>
<dbReference type="Proteomes" id="UP000229433">
    <property type="component" value="Unassembled WGS sequence"/>
</dbReference>
<evidence type="ECO:0000313" key="4">
    <source>
        <dbReference type="EMBL" id="PHQ28104.1"/>
    </source>
</evidence>